<feature type="chain" id="PRO_5047280388" description="WG repeat-containing protein" evidence="1">
    <location>
        <begin position="18"/>
        <end position="201"/>
    </location>
</feature>
<reference evidence="3" key="1">
    <citation type="journal article" date="2019" name="Int. J. Syst. Evol. Microbiol.">
        <title>The Global Catalogue of Microorganisms (GCM) 10K type strain sequencing project: providing services to taxonomists for standard genome sequencing and annotation.</title>
        <authorList>
            <consortium name="The Broad Institute Genomics Platform"/>
            <consortium name="The Broad Institute Genome Sequencing Center for Infectious Disease"/>
            <person name="Wu L."/>
            <person name="Ma J."/>
        </authorList>
    </citation>
    <scope>NUCLEOTIDE SEQUENCE [LARGE SCALE GENOMIC DNA]</scope>
    <source>
        <strain evidence="3">JCM 18325</strain>
    </source>
</reference>
<name>A0ABP9CKV7_9FLAO</name>
<dbReference type="Pfam" id="PF14903">
    <property type="entry name" value="WG_beta_rep"/>
    <property type="match status" value="3"/>
</dbReference>
<comment type="caution">
    <text evidence="2">The sequence shown here is derived from an EMBL/GenBank/DDBJ whole genome shotgun (WGS) entry which is preliminary data.</text>
</comment>
<evidence type="ECO:0000313" key="2">
    <source>
        <dbReference type="EMBL" id="GAA4810215.1"/>
    </source>
</evidence>
<organism evidence="2 3">
    <name type="scientific">Litoribaculum gwangyangense</name>
    <dbReference type="NCBI Taxonomy" id="1130722"/>
    <lineage>
        <taxon>Bacteria</taxon>
        <taxon>Pseudomonadati</taxon>
        <taxon>Bacteroidota</taxon>
        <taxon>Flavobacteriia</taxon>
        <taxon>Flavobacteriales</taxon>
        <taxon>Flavobacteriaceae</taxon>
        <taxon>Litoribaculum</taxon>
    </lineage>
</organism>
<proteinExistence type="predicted"/>
<gene>
    <name evidence="2" type="ORF">GCM10023330_16550</name>
</gene>
<accession>A0ABP9CKV7</accession>
<keyword evidence="1" id="KW-0732">Signal</keyword>
<keyword evidence="3" id="KW-1185">Reference proteome</keyword>
<dbReference type="InterPro" id="IPR032774">
    <property type="entry name" value="WG_beta_rep"/>
</dbReference>
<evidence type="ECO:0008006" key="4">
    <source>
        <dbReference type="Google" id="ProtNLM"/>
    </source>
</evidence>
<evidence type="ECO:0000313" key="3">
    <source>
        <dbReference type="Proteomes" id="UP001501433"/>
    </source>
</evidence>
<feature type="signal peptide" evidence="1">
    <location>
        <begin position="1"/>
        <end position="17"/>
    </location>
</feature>
<protein>
    <recommendedName>
        <fullName evidence="4">WG repeat-containing protein</fullName>
    </recommendedName>
</protein>
<dbReference type="EMBL" id="BAABJW010000002">
    <property type="protein sequence ID" value="GAA4810215.1"/>
    <property type="molecule type" value="Genomic_DNA"/>
</dbReference>
<dbReference type="RefSeq" id="WP_345276482.1">
    <property type="nucleotide sequence ID" value="NZ_BAABJW010000002.1"/>
</dbReference>
<dbReference type="Proteomes" id="UP001501433">
    <property type="component" value="Unassembled WGS sequence"/>
</dbReference>
<evidence type="ECO:0000256" key="1">
    <source>
        <dbReference type="SAM" id="SignalP"/>
    </source>
</evidence>
<sequence length="201" mass="23068">MKKLLIIFLLLPVLLLGQTTEELDFITPFHDGVAAVKKGNFWGFINEKGHVIIDFRDDLVSTEINGYKYPIFKNNRCLISEVKNGIIYFGYIDKTGKTVIEPKFLNAQNFDSNKTLALHLLKEELGNNEVLGKNVVNYRYYEVTIDIDGTVENYLNPKGTNIVLDKKFIRTLPEITSKQISDNLYAVKVNNNKWKLVSVEY</sequence>